<accession>A0ABU9XYZ5</accession>
<dbReference type="EMBL" id="JBDIME010000002">
    <property type="protein sequence ID" value="MEN2788764.1"/>
    <property type="molecule type" value="Genomic_DNA"/>
</dbReference>
<proteinExistence type="predicted"/>
<evidence type="ECO:0000256" key="4">
    <source>
        <dbReference type="ARBA" id="ARBA00023136"/>
    </source>
</evidence>
<dbReference type="InterPro" id="IPR005829">
    <property type="entry name" value="Sugar_transporter_CS"/>
</dbReference>
<sequence length="463" mass="49119">MSEAIASDALPTGKLVDVAALIEGQRPSRFILWLILLSCAVTLFDGFDMLVISFVAPYIRAEFGADPVTLGQLFGCGTAGAMAGGFAFGWLGDRIGRRPSIIISVVAFGITSMALALAHTLTALMLLRVLNGFALGGLMPLAWALNIEFVPRRFRATVVTLIMMGYTLGGALAGPVTVWLAPYYGWQGVFLSSGAITLLLVPLLIVALPESPRYLTARRGEPGRVAAILNRLQPGLGLTAEDRFVLGDEINQPDHIRFRLPDLFKDRLAKVTPLLWLAYIGSSMAIYFKTSWGPIIFEDVGFTRADAAYISSLSALGGAVAGLLLMRFTDRFGPIAIAILPVLTVPMLLVMGSASMSHTQFALVSFASMTLIGGAHFGMHSIAGMFYPSAIRANGGGWATSIAKIGSIGAPLVAGYLLAAGLPPRESFMLLAFAPALTAVTLLLLGRMFIGRRAAEQPSLSPA</sequence>
<evidence type="ECO:0000313" key="7">
    <source>
        <dbReference type="EMBL" id="MEN2788764.1"/>
    </source>
</evidence>
<feature type="transmembrane region" description="Helical" evidence="5">
    <location>
        <begin position="186"/>
        <end position="208"/>
    </location>
</feature>
<feature type="transmembrane region" description="Helical" evidence="5">
    <location>
        <begin position="157"/>
        <end position="180"/>
    </location>
</feature>
<dbReference type="SUPFAM" id="SSF103473">
    <property type="entry name" value="MFS general substrate transporter"/>
    <property type="match status" value="1"/>
</dbReference>
<protein>
    <submittedName>
        <fullName evidence="7">MFS transporter</fullName>
    </submittedName>
</protein>
<feature type="transmembrane region" description="Helical" evidence="5">
    <location>
        <begin position="99"/>
        <end position="119"/>
    </location>
</feature>
<evidence type="ECO:0000313" key="8">
    <source>
        <dbReference type="Proteomes" id="UP001419910"/>
    </source>
</evidence>
<feature type="transmembrane region" description="Helical" evidence="5">
    <location>
        <begin position="428"/>
        <end position="450"/>
    </location>
</feature>
<feature type="transmembrane region" description="Helical" evidence="5">
    <location>
        <begin position="398"/>
        <end position="422"/>
    </location>
</feature>
<evidence type="ECO:0000256" key="1">
    <source>
        <dbReference type="ARBA" id="ARBA00004141"/>
    </source>
</evidence>
<dbReference type="PANTHER" id="PTHR23508">
    <property type="entry name" value="CARBOXYLIC ACID TRANSPORTER PROTEIN HOMOLOG"/>
    <property type="match status" value="1"/>
</dbReference>
<feature type="transmembrane region" description="Helical" evidence="5">
    <location>
        <begin position="361"/>
        <end position="386"/>
    </location>
</feature>
<dbReference type="Proteomes" id="UP001419910">
    <property type="component" value="Unassembled WGS sequence"/>
</dbReference>
<feature type="transmembrane region" description="Helical" evidence="5">
    <location>
        <begin position="308"/>
        <end position="328"/>
    </location>
</feature>
<dbReference type="RefSeq" id="WP_343890775.1">
    <property type="nucleotide sequence ID" value="NZ_BAAAEH010000035.1"/>
</dbReference>
<name>A0ABU9XYZ5_9SPHN</name>
<reference evidence="7 8" key="1">
    <citation type="submission" date="2024-05" db="EMBL/GenBank/DDBJ databases">
        <authorList>
            <person name="Liu Q."/>
            <person name="Xin Y.-H."/>
        </authorList>
    </citation>
    <scope>NUCLEOTIDE SEQUENCE [LARGE SCALE GENOMIC DNA]</scope>
    <source>
        <strain evidence="7 8">CGMCC 1.10181</strain>
    </source>
</reference>
<gene>
    <name evidence="7" type="ORF">ABC974_03930</name>
</gene>
<dbReference type="PROSITE" id="PS50850">
    <property type="entry name" value="MFS"/>
    <property type="match status" value="1"/>
</dbReference>
<organism evidence="7 8">
    <name type="scientific">Sphingomonas oligophenolica</name>
    <dbReference type="NCBI Taxonomy" id="301154"/>
    <lineage>
        <taxon>Bacteria</taxon>
        <taxon>Pseudomonadati</taxon>
        <taxon>Pseudomonadota</taxon>
        <taxon>Alphaproteobacteria</taxon>
        <taxon>Sphingomonadales</taxon>
        <taxon>Sphingomonadaceae</taxon>
        <taxon>Sphingomonas</taxon>
    </lineage>
</organism>
<keyword evidence="3 5" id="KW-1133">Transmembrane helix</keyword>
<comment type="caution">
    <text evidence="7">The sequence shown here is derived from an EMBL/GenBank/DDBJ whole genome shotgun (WGS) entry which is preliminary data.</text>
</comment>
<dbReference type="PROSITE" id="PS00217">
    <property type="entry name" value="SUGAR_TRANSPORT_2"/>
    <property type="match status" value="1"/>
</dbReference>
<feature type="transmembrane region" description="Helical" evidence="5">
    <location>
        <begin position="30"/>
        <end position="59"/>
    </location>
</feature>
<feature type="transmembrane region" description="Helical" evidence="5">
    <location>
        <begin position="71"/>
        <end position="92"/>
    </location>
</feature>
<dbReference type="PANTHER" id="PTHR23508:SF10">
    <property type="entry name" value="CARBOXYLIC ACID TRANSPORTER PROTEIN HOMOLOG"/>
    <property type="match status" value="1"/>
</dbReference>
<keyword evidence="4 5" id="KW-0472">Membrane</keyword>
<feature type="domain" description="Major facilitator superfamily (MFS) profile" evidence="6">
    <location>
        <begin position="34"/>
        <end position="450"/>
    </location>
</feature>
<feature type="transmembrane region" description="Helical" evidence="5">
    <location>
        <begin position="125"/>
        <end position="145"/>
    </location>
</feature>
<dbReference type="InterPro" id="IPR020846">
    <property type="entry name" value="MFS_dom"/>
</dbReference>
<evidence type="ECO:0000256" key="2">
    <source>
        <dbReference type="ARBA" id="ARBA00022692"/>
    </source>
</evidence>
<dbReference type="InterPro" id="IPR011701">
    <property type="entry name" value="MFS"/>
</dbReference>
<keyword evidence="2 5" id="KW-0812">Transmembrane</keyword>
<comment type="subcellular location">
    <subcellularLocation>
        <location evidence="1">Membrane</location>
        <topology evidence="1">Multi-pass membrane protein</topology>
    </subcellularLocation>
</comment>
<evidence type="ECO:0000256" key="5">
    <source>
        <dbReference type="SAM" id="Phobius"/>
    </source>
</evidence>
<dbReference type="InterPro" id="IPR036259">
    <property type="entry name" value="MFS_trans_sf"/>
</dbReference>
<dbReference type="Pfam" id="PF07690">
    <property type="entry name" value="MFS_1"/>
    <property type="match status" value="1"/>
</dbReference>
<keyword evidence="8" id="KW-1185">Reference proteome</keyword>
<feature type="transmembrane region" description="Helical" evidence="5">
    <location>
        <begin position="335"/>
        <end position="355"/>
    </location>
</feature>
<evidence type="ECO:0000256" key="3">
    <source>
        <dbReference type="ARBA" id="ARBA00022989"/>
    </source>
</evidence>
<feature type="transmembrane region" description="Helical" evidence="5">
    <location>
        <begin position="268"/>
        <end position="288"/>
    </location>
</feature>
<dbReference type="Gene3D" id="1.20.1250.20">
    <property type="entry name" value="MFS general substrate transporter like domains"/>
    <property type="match status" value="1"/>
</dbReference>
<evidence type="ECO:0000259" key="6">
    <source>
        <dbReference type="PROSITE" id="PS50850"/>
    </source>
</evidence>